<proteinExistence type="predicted"/>
<evidence type="ECO:0000313" key="1">
    <source>
        <dbReference type="EMBL" id="MBP3954013.1"/>
    </source>
</evidence>
<accession>A0ABS5BM91</accession>
<evidence type="ECO:0000313" key="2">
    <source>
        <dbReference type="Proteomes" id="UP000676565"/>
    </source>
</evidence>
<protein>
    <submittedName>
        <fullName evidence="1">Helix-turn-helix domain-containing protein</fullName>
    </submittedName>
</protein>
<dbReference type="RefSeq" id="WP_210652077.1">
    <property type="nucleotide sequence ID" value="NZ_JAGKQQ010000001.1"/>
</dbReference>
<gene>
    <name evidence="1" type="ORF">J8F10_01705</name>
</gene>
<name>A0ABS5BM91_9BACT</name>
<organism evidence="1 2">
    <name type="scientific">Gemmata palustris</name>
    <dbReference type="NCBI Taxonomy" id="2822762"/>
    <lineage>
        <taxon>Bacteria</taxon>
        <taxon>Pseudomonadati</taxon>
        <taxon>Planctomycetota</taxon>
        <taxon>Planctomycetia</taxon>
        <taxon>Gemmatales</taxon>
        <taxon>Gemmataceae</taxon>
        <taxon>Gemmata</taxon>
    </lineage>
</organism>
<sequence length="70" mass="7797">MHDEVNTTTVPGEAKYITFAQLCAAWQCSEASVRRGMRNGAVPFVKFGRLVRFPRQLLGERTGGQTVQAR</sequence>
<dbReference type="EMBL" id="JAGKQQ010000001">
    <property type="protein sequence ID" value="MBP3954013.1"/>
    <property type="molecule type" value="Genomic_DNA"/>
</dbReference>
<keyword evidence="2" id="KW-1185">Reference proteome</keyword>
<reference evidence="1 2" key="1">
    <citation type="submission" date="2021-04" db="EMBL/GenBank/DDBJ databases">
        <authorList>
            <person name="Ivanova A."/>
        </authorList>
    </citation>
    <scope>NUCLEOTIDE SEQUENCE [LARGE SCALE GENOMIC DNA]</scope>
    <source>
        <strain evidence="1 2">G18</strain>
    </source>
</reference>
<dbReference type="Proteomes" id="UP000676565">
    <property type="component" value="Unassembled WGS sequence"/>
</dbReference>
<comment type="caution">
    <text evidence="1">The sequence shown here is derived from an EMBL/GenBank/DDBJ whole genome shotgun (WGS) entry which is preliminary data.</text>
</comment>